<organism evidence="3 4">
    <name type="scientific">Arenibacter aquaticus</name>
    <dbReference type="NCBI Taxonomy" id="2489054"/>
    <lineage>
        <taxon>Bacteria</taxon>
        <taxon>Pseudomonadati</taxon>
        <taxon>Bacteroidota</taxon>
        <taxon>Flavobacteriia</taxon>
        <taxon>Flavobacteriales</taxon>
        <taxon>Flavobacteriaceae</taxon>
        <taxon>Arenibacter</taxon>
    </lineage>
</organism>
<dbReference type="EMBL" id="RQPJ01000002">
    <property type="protein sequence ID" value="RTE54292.1"/>
    <property type="molecule type" value="Genomic_DNA"/>
</dbReference>
<keyword evidence="1" id="KW-0812">Transmembrane</keyword>
<keyword evidence="1" id="KW-1133">Transmembrane helix</keyword>
<feature type="transmembrane region" description="Helical" evidence="1">
    <location>
        <begin position="81"/>
        <end position="103"/>
    </location>
</feature>
<dbReference type="InterPro" id="IPR032675">
    <property type="entry name" value="LRR_dom_sf"/>
</dbReference>
<dbReference type="AlphaFoldDB" id="A0A3S0CPL2"/>
<sequence>MIFWHKSMKKSVPFFLNTLFFLHIFLAFLVVFESYLEIPFWLQPLGRMHPLLLHFPVAFIALMVLLNLFRKQIDTTSFEKINYFLLLLTAFTTVLATIMGLLLSLEGYESELMTLHKWIGIGISFAVYAMVLTYLHKKVYQILLYTSFVGVVFGGHFGAGLTHGSHFLMEPITSAAVKKMDENTPIYTAYVAPILEKKCTSCHNPQKSKGELDLTNAESITRGGENGEVWLAHNPEESLLLQRVALPLEHEEHMPPEGKLQLTSREIELIESWIAHGADTEISYALLKNEDRLKQLVAENWLKGDSEKEAYTFDFVDTKLIDDLNNPYRTVVQKSPTSPAIEVTIYGRSSYKAEFLTDLAKIKEQVIYLNLANLPLDDNSLKFVGELKNLEHLVLNFTEVTNEALAALVANTKLQSLSLAGTSVDIAALKYLKEIKSLKELFVWNTQMSDADISQLVKELPSATINEGYIPDPEEKMNLTPPTLIGERNIIKSGDRISLGHKMNGVSIRYTLDETEPNEKSELYKSEITMDLQGERSKTVRAIAYKDNWLPSEVSTFIFYDKGLVPDGLEVVHPGILSSYTGEAARILNDGAKYDANTYYYSKFYASFNSKPLIAIADFSKSNPKIKEVVLSCGIPRRAKKSSLKYVEIWSSNNKENWTLLKKLNLATELNMDKLKDISVKFPESTAKYYKVVGQPNTESTLRVNQLFFY</sequence>
<keyword evidence="1" id="KW-0472">Membrane</keyword>
<dbReference type="Proteomes" id="UP000267585">
    <property type="component" value="Unassembled WGS sequence"/>
</dbReference>
<dbReference type="Gene3D" id="2.60.120.260">
    <property type="entry name" value="Galactose-binding domain-like"/>
    <property type="match status" value="1"/>
</dbReference>
<feature type="transmembrane region" description="Helical" evidence="1">
    <location>
        <begin position="12"/>
        <end position="31"/>
    </location>
</feature>
<name>A0A3S0CPL2_9FLAO</name>
<dbReference type="Pfam" id="PF07635">
    <property type="entry name" value="PSCyt1"/>
    <property type="match status" value="1"/>
</dbReference>
<feature type="domain" description="Cytochrome C Planctomycete-type" evidence="2">
    <location>
        <begin position="199"/>
        <end position="258"/>
    </location>
</feature>
<dbReference type="InterPro" id="IPR026876">
    <property type="entry name" value="Fn3_assoc_repeat"/>
</dbReference>
<dbReference type="InterPro" id="IPR011429">
    <property type="entry name" value="Cyt_c_Planctomycete-type"/>
</dbReference>
<gene>
    <name evidence="3" type="ORF">EHW67_03745</name>
</gene>
<proteinExistence type="predicted"/>
<evidence type="ECO:0000259" key="2">
    <source>
        <dbReference type="Pfam" id="PF07635"/>
    </source>
</evidence>
<feature type="transmembrane region" description="Helical" evidence="1">
    <location>
        <begin position="51"/>
        <end position="69"/>
    </location>
</feature>
<reference evidence="3 4" key="1">
    <citation type="submission" date="2018-11" db="EMBL/GenBank/DDBJ databases">
        <title>Arenibacter aquaticus sp.nov., a marine bacterium isolated from surface seawater in the South China Sea.</title>
        <authorList>
            <person name="Guo J."/>
            <person name="Sun J."/>
        </authorList>
    </citation>
    <scope>NUCLEOTIDE SEQUENCE [LARGE SCALE GENOMIC DNA]</scope>
    <source>
        <strain evidence="3 4">GUO666</strain>
    </source>
</reference>
<dbReference type="Pfam" id="PF13287">
    <property type="entry name" value="Fn3_assoc"/>
    <property type="match status" value="1"/>
</dbReference>
<evidence type="ECO:0000313" key="3">
    <source>
        <dbReference type="EMBL" id="RTE54292.1"/>
    </source>
</evidence>
<comment type="caution">
    <text evidence="3">The sequence shown here is derived from an EMBL/GenBank/DDBJ whole genome shotgun (WGS) entry which is preliminary data.</text>
</comment>
<dbReference type="PANTHER" id="PTHR35889:SF3">
    <property type="entry name" value="F-BOX DOMAIN-CONTAINING PROTEIN"/>
    <property type="match status" value="1"/>
</dbReference>
<keyword evidence="4" id="KW-1185">Reference proteome</keyword>
<protein>
    <recommendedName>
        <fullName evidence="2">Cytochrome C Planctomycete-type domain-containing protein</fullName>
    </recommendedName>
</protein>
<dbReference type="Gene3D" id="3.80.10.10">
    <property type="entry name" value="Ribonuclease Inhibitor"/>
    <property type="match status" value="1"/>
</dbReference>
<evidence type="ECO:0000313" key="4">
    <source>
        <dbReference type="Proteomes" id="UP000267585"/>
    </source>
</evidence>
<accession>A0A3S0CPL2</accession>
<feature type="transmembrane region" description="Helical" evidence="1">
    <location>
        <begin position="142"/>
        <end position="161"/>
    </location>
</feature>
<evidence type="ECO:0000256" key="1">
    <source>
        <dbReference type="SAM" id="Phobius"/>
    </source>
</evidence>
<dbReference type="PANTHER" id="PTHR35889">
    <property type="entry name" value="CYCLOINULO-OLIGOSACCHARIDE FRUCTANOTRANSFERASE-RELATED"/>
    <property type="match status" value="1"/>
</dbReference>
<dbReference type="SUPFAM" id="SSF52047">
    <property type="entry name" value="RNI-like"/>
    <property type="match status" value="1"/>
</dbReference>
<feature type="transmembrane region" description="Helical" evidence="1">
    <location>
        <begin position="115"/>
        <end position="135"/>
    </location>
</feature>